<organism evidence="5 6">
    <name type="scientific">Anaeromicropila herbilytica</name>
    <dbReference type="NCBI Taxonomy" id="2785025"/>
    <lineage>
        <taxon>Bacteria</taxon>
        <taxon>Bacillati</taxon>
        <taxon>Bacillota</taxon>
        <taxon>Clostridia</taxon>
        <taxon>Lachnospirales</taxon>
        <taxon>Lachnospiraceae</taxon>
        <taxon>Anaeromicropila</taxon>
    </lineage>
</organism>
<dbReference type="Gene3D" id="2.40.128.450">
    <property type="match status" value="2"/>
</dbReference>
<feature type="domain" description="OAA-family lectin sugar binding" evidence="4">
    <location>
        <begin position="136"/>
        <end position="196"/>
    </location>
</feature>
<dbReference type="RefSeq" id="WP_271714685.1">
    <property type="nucleotide sequence ID" value="NZ_AP024169.1"/>
</dbReference>
<dbReference type="Proteomes" id="UP000595897">
    <property type="component" value="Chromosome"/>
</dbReference>
<dbReference type="InterPro" id="IPR040964">
    <property type="entry name" value="SBD"/>
</dbReference>
<evidence type="ECO:0000313" key="6">
    <source>
        <dbReference type="Proteomes" id="UP000595897"/>
    </source>
</evidence>
<dbReference type="AlphaFoldDB" id="A0A7R7IC22"/>
<gene>
    <name evidence="5" type="ORF">bsdtb5_07010</name>
</gene>
<keyword evidence="6" id="KW-1185">Reference proteome</keyword>
<dbReference type="EMBL" id="AP024169">
    <property type="protein sequence ID" value="BCN29406.1"/>
    <property type="molecule type" value="Genomic_DNA"/>
</dbReference>
<evidence type="ECO:0000256" key="1">
    <source>
        <dbReference type="ARBA" id="ARBA00008512"/>
    </source>
</evidence>
<dbReference type="Pfam" id="PF17882">
    <property type="entry name" value="SBD"/>
    <property type="match status" value="4"/>
</dbReference>
<keyword evidence="3" id="KW-0677">Repeat</keyword>
<feature type="domain" description="OAA-family lectin sugar binding" evidence="4">
    <location>
        <begin position="69"/>
        <end position="131"/>
    </location>
</feature>
<evidence type="ECO:0000256" key="2">
    <source>
        <dbReference type="ARBA" id="ARBA00022734"/>
    </source>
</evidence>
<name>A0A7R7IC22_9FIRM</name>
<dbReference type="GO" id="GO:0030246">
    <property type="term" value="F:carbohydrate binding"/>
    <property type="evidence" value="ECO:0007669"/>
    <property type="project" value="UniProtKB-KW"/>
</dbReference>
<accession>A0A7R7IC22</accession>
<proteinExistence type="inferred from homology"/>
<feature type="domain" description="OAA-family lectin sugar binding" evidence="4">
    <location>
        <begin position="3"/>
        <end position="64"/>
    </location>
</feature>
<evidence type="ECO:0000259" key="4">
    <source>
        <dbReference type="Pfam" id="PF17882"/>
    </source>
</evidence>
<protein>
    <recommendedName>
        <fullName evidence="4">OAA-family lectin sugar binding domain-containing protein</fullName>
    </recommendedName>
</protein>
<evidence type="ECO:0000313" key="5">
    <source>
        <dbReference type="EMBL" id="BCN29406.1"/>
    </source>
</evidence>
<dbReference type="KEGG" id="ahb:bsdtb5_07010"/>
<feature type="domain" description="OAA-family lectin sugar binding" evidence="4">
    <location>
        <begin position="202"/>
        <end position="255"/>
    </location>
</feature>
<keyword evidence="2" id="KW-0430">Lectin</keyword>
<sequence length="271" mass="30179">MAAYQVENQWGGINAPWNTGSTWILGTREEQYLVGINIESKDNGETFTGTVTYNGEGPIDFLAKHKNANKYVAKVRWGGEGAPWHDEGIWVIGGRNVQRAVALKVKASEDGKTLLGTITYEGEGPIEFRGSFIPSYEVMNKWTHCTSDWHKVGTWVLSGRLNQNVVAMKIKATDRCANVLEGTMVYENEGPIGFKAVRIVGNTYEVYNQWGGEKAPWHRGGDMIIGASDEYRVTSLKFTSDDKGGHLYGEVTYTGLKEKFAFKAKLIKQIK</sequence>
<evidence type="ECO:0000256" key="3">
    <source>
        <dbReference type="ARBA" id="ARBA00022737"/>
    </source>
</evidence>
<comment type="similarity">
    <text evidence="1">Belongs to the bacterial lectin family.</text>
</comment>
<reference evidence="5 6" key="1">
    <citation type="submission" date="2020-11" db="EMBL/GenBank/DDBJ databases">
        <title>Draft genome sequencing of a Lachnospiraceae strain isolated from anoxic soil subjected to BSD treatment.</title>
        <authorList>
            <person name="Uek A."/>
            <person name="Tonouchi A."/>
        </authorList>
    </citation>
    <scope>NUCLEOTIDE SEQUENCE [LARGE SCALE GENOMIC DNA]</scope>
    <source>
        <strain evidence="5 6">TB5</strain>
    </source>
</reference>
<dbReference type="InterPro" id="IPR053726">
    <property type="entry name" value="Bacterial_Lectin_Domain_sf"/>
</dbReference>